<reference evidence="2" key="1">
    <citation type="journal article" date="2024" name="Proc. Natl. Acad. Sci. U.S.A.">
        <title>Extraordinary preservation of gene collinearity over three hundred million years revealed in homosporous lycophytes.</title>
        <authorList>
            <person name="Li C."/>
            <person name="Wickell D."/>
            <person name="Kuo L.Y."/>
            <person name="Chen X."/>
            <person name="Nie B."/>
            <person name="Liao X."/>
            <person name="Peng D."/>
            <person name="Ji J."/>
            <person name="Jenkins J."/>
            <person name="Williams M."/>
            <person name="Shu S."/>
            <person name="Plott C."/>
            <person name="Barry K."/>
            <person name="Rajasekar S."/>
            <person name="Grimwood J."/>
            <person name="Han X."/>
            <person name="Sun S."/>
            <person name="Hou Z."/>
            <person name="He W."/>
            <person name="Dai G."/>
            <person name="Sun C."/>
            <person name="Schmutz J."/>
            <person name="Leebens-Mack J.H."/>
            <person name="Li F.W."/>
            <person name="Wang L."/>
        </authorList>
    </citation>
    <scope>NUCLEOTIDE SEQUENCE [LARGE SCALE GENOMIC DNA]</scope>
    <source>
        <strain evidence="2">cv. PW_Plant_1</strain>
    </source>
</reference>
<comment type="caution">
    <text evidence="1">The sequence shown here is derived from an EMBL/GenBank/DDBJ whole genome shotgun (WGS) entry which is preliminary data.</text>
</comment>
<proteinExistence type="predicted"/>
<organism evidence="1 2">
    <name type="scientific">Diphasiastrum complanatum</name>
    <name type="common">Issler's clubmoss</name>
    <name type="synonym">Lycopodium complanatum</name>
    <dbReference type="NCBI Taxonomy" id="34168"/>
    <lineage>
        <taxon>Eukaryota</taxon>
        <taxon>Viridiplantae</taxon>
        <taxon>Streptophyta</taxon>
        <taxon>Embryophyta</taxon>
        <taxon>Tracheophyta</taxon>
        <taxon>Lycopodiopsida</taxon>
        <taxon>Lycopodiales</taxon>
        <taxon>Lycopodiaceae</taxon>
        <taxon>Lycopodioideae</taxon>
        <taxon>Diphasiastrum</taxon>
    </lineage>
</organism>
<keyword evidence="2" id="KW-1185">Reference proteome</keyword>
<evidence type="ECO:0000313" key="1">
    <source>
        <dbReference type="EMBL" id="KAJ7524743.1"/>
    </source>
</evidence>
<dbReference type="Proteomes" id="UP001162992">
    <property type="component" value="Chromosome 17"/>
</dbReference>
<accession>A0ACC2B4Q2</accession>
<protein>
    <submittedName>
        <fullName evidence="1">Uncharacterized protein</fullName>
    </submittedName>
</protein>
<sequence>MAVLARIPAQGLNESRATAVPVHSLIANSVVKCTGFHSTQYTNLAVAATRIKNPQNNNGSAPSNSFAQPINYESQKDGYHYISRKRGSCVVVASTAMTSGPVIDLDFDLAQSLESFTSSSVSGRWRDLQGANNWEGLLDPIDPDLRAELIKYGEFAQVCYDAFDFEKHSKYCGSCKYNRRKVLVKTGLQRSADYEVTKYLYSTSEINLPSFFHRSDTAETWSRDSNWSGFVAVSTSASEIERLGRRDIVVAWRGTATIPEWIRNLQDWLSPADFDPGEAVVSLGNVKVERGFRSIYTSKKKSSRYNKESAQEQLLSEIRRLMKKYEGEDLSITVTGHSLGGALALLSAYDIAESEINIRRSQASTVSSSTNYLSDRSTLPYVRNGLDREDASETVVPITVFTFAGPRVGNDLFRTRCEELGIKTLRVVNEKDVVPHVPGVVLNEDLHVLRRWIDKLPWTYSHVGVELALNTQNSPYLKWGFLDFASHHNLEAYLHLLDAYVSTKKSFSFSGHRDLALLNKFSELLKPEYIVPSYWWQQENKGLQKNEEGRWVQCDREEEDIPIVYRDD</sequence>
<gene>
    <name evidence="1" type="ORF">O6H91_17G018800</name>
</gene>
<name>A0ACC2B4Q2_DIPCM</name>
<dbReference type="EMBL" id="CM055108">
    <property type="protein sequence ID" value="KAJ7524743.1"/>
    <property type="molecule type" value="Genomic_DNA"/>
</dbReference>
<evidence type="ECO:0000313" key="2">
    <source>
        <dbReference type="Proteomes" id="UP001162992"/>
    </source>
</evidence>